<evidence type="ECO:0000313" key="2">
    <source>
        <dbReference type="Proteomes" id="UP000029981"/>
    </source>
</evidence>
<protein>
    <submittedName>
        <fullName evidence="1">Uncharacterized protein</fullName>
    </submittedName>
</protein>
<evidence type="ECO:0000313" key="1">
    <source>
        <dbReference type="EMBL" id="KGN44324.1"/>
    </source>
</evidence>
<name>A0A0A0K5V9_CUCSA</name>
<gene>
    <name evidence="1" type="ORF">Csa_7G253790</name>
</gene>
<accession>A0A0A0K5V9</accession>
<sequence>MEFDGKDRMVDGDENLLPLLEKKLNNGNHTKQIYHILLKAMSISQQANSDDIPTVISMKVTK</sequence>
<reference evidence="1 2" key="1">
    <citation type="journal article" date="2009" name="Nat. Genet.">
        <title>The genome of the cucumber, Cucumis sativus L.</title>
        <authorList>
            <person name="Huang S."/>
            <person name="Li R."/>
            <person name="Zhang Z."/>
            <person name="Li L."/>
            <person name="Gu X."/>
            <person name="Fan W."/>
            <person name="Lucas W.J."/>
            <person name="Wang X."/>
            <person name="Xie B."/>
            <person name="Ni P."/>
            <person name="Ren Y."/>
            <person name="Zhu H."/>
            <person name="Li J."/>
            <person name="Lin K."/>
            <person name="Jin W."/>
            <person name="Fei Z."/>
            <person name="Li G."/>
            <person name="Staub J."/>
            <person name="Kilian A."/>
            <person name="van der Vossen E.A."/>
            <person name="Wu Y."/>
            <person name="Guo J."/>
            <person name="He J."/>
            <person name="Jia Z."/>
            <person name="Ren Y."/>
            <person name="Tian G."/>
            <person name="Lu Y."/>
            <person name="Ruan J."/>
            <person name="Qian W."/>
            <person name="Wang M."/>
            <person name="Huang Q."/>
            <person name="Li B."/>
            <person name="Xuan Z."/>
            <person name="Cao J."/>
            <person name="Asan"/>
            <person name="Wu Z."/>
            <person name="Zhang J."/>
            <person name="Cai Q."/>
            <person name="Bai Y."/>
            <person name="Zhao B."/>
            <person name="Han Y."/>
            <person name="Li Y."/>
            <person name="Li X."/>
            <person name="Wang S."/>
            <person name="Shi Q."/>
            <person name="Liu S."/>
            <person name="Cho W.K."/>
            <person name="Kim J.Y."/>
            <person name="Xu Y."/>
            <person name="Heller-Uszynska K."/>
            <person name="Miao H."/>
            <person name="Cheng Z."/>
            <person name="Zhang S."/>
            <person name="Wu J."/>
            <person name="Yang Y."/>
            <person name="Kang H."/>
            <person name="Li M."/>
            <person name="Liang H."/>
            <person name="Ren X."/>
            <person name="Shi Z."/>
            <person name="Wen M."/>
            <person name="Jian M."/>
            <person name="Yang H."/>
            <person name="Zhang G."/>
            <person name="Yang Z."/>
            <person name="Chen R."/>
            <person name="Liu S."/>
            <person name="Li J."/>
            <person name="Ma L."/>
            <person name="Liu H."/>
            <person name="Zhou Y."/>
            <person name="Zhao J."/>
            <person name="Fang X."/>
            <person name="Li G."/>
            <person name="Fang L."/>
            <person name="Li Y."/>
            <person name="Liu D."/>
            <person name="Zheng H."/>
            <person name="Zhang Y."/>
            <person name="Qin N."/>
            <person name="Li Z."/>
            <person name="Yang G."/>
            <person name="Yang S."/>
            <person name="Bolund L."/>
            <person name="Kristiansen K."/>
            <person name="Zheng H."/>
            <person name="Li S."/>
            <person name="Zhang X."/>
            <person name="Yang H."/>
            <person name="Wang J."/>
            <person name="Sun R."/>
            <person name="Zhang B."/>
            <person name="Jiang S."/>
            <person name="Wang J."/>
            <person name="Du Y."/>
            <person name="Li S."/>
        </authorList>
    </citation>
    <scope>NUCLEOTIDE SEQUENCE [LARGE SCALE GENOMIC DNA]</scope>
    <source>
        <strain evidence="2">cv. 9930</strain>
    </source>
</reference>
<dbReference type="EMBL" id="CM002928">
    <property type="protein sequence ID" value="KGN44324.1"/>
    <property type="molecule type" value="Genomic_DNA"/>
</dbReference>
<reference evidence="1 2" key="4">
    <citation type="journal article" date="2011" name="BMC Genomics">
        <title>RNA-Seq improves annotation of protein-coding genes in the cucumber genome.</title>
        <authorList>
            <person name="Li Z."/>
            <person name="Zhang Z."/>
            <person name="Yan P."/>
            <person name="Huang S."/>
            <person name="Fei Z."/>
            <person name="Lin K."/>
        </authorList>
    </citation>
    <scope>NUCLEOTIDE SEQUENCE [LARGE SCALE GENOMIC DNA]</scope>
    <source>
        <strain evidence="2">cv. 9930</strain>
    </source>
</reference>
<organism evidence="1 2">
    <name type="scientific">Cucumis sativus</name>
    <name type="common">Cucumber</name>
    <dbReference type="NCBI Taxonomy" id="3659"/>
    <lineage>
        <taxon>Eukaryota</taxon>
        <taxon>Viridiplantae</taxon>
        <taxon>Streptophyta</taxon>
        <taxon>Embryophyta</taxon>
        <taxon>Tracheophyta</taxon>
        <taxon>Spermatophyta</taxon>
        <taxon>Magnoliopsida</taxon>
        <taxon>eudicotyledons</taxon>
        <taxon>Gunneridae</taxon>
        <taxon>Pentapetalae</taxon>
        <taxon>rosids</taxon>
        <taxon>fabids</taxon>
        <taxon>Cucurbitales</taxon>
        <taxon>Cucurbitaceae</taxon>
        <taxon>Benincaseae</taxon>
        <taxon>Cucumis</taxon>
    </lineage>
</organism>
<keyword evidence="2" id="KW-1185">Reference proteome</keyword>
<dbReference type="AlphaFoldDB" id="A0A0A0K5V9"/>
<dbReference type="Proteomes" id="UP000029981">
    <property type="component" value="Chromosome 7"/>
</dbReference>
<reference evidence="1 2" key="3">
    <citation type="journal article" date="2010" name="BMC Genomics">
        <title>Transcriptome sequencing and comparative analysis of cucumber flowers with different sex types.</title>
        <authorList>
            <person name="Guo S."/>
            <person name="Zheng Y."/>
            <person name="Joung J.G."/>
            <person name="Liu S."/>
            <person name="Zhang Z."/>
            <person name="Crasta O.R."/>
            <person name="Sobral B.W."/>
            <person name="Xu Y."/>
            <person name="Huang S."/>
            <person name="Fei Z."/>
        </authorList>
    </citation>
    <scope>NUCLEOTIDE SEQUENCE [LARGE SCALE GENOMIC DNA]</scope>
    <source>
        <strain evidence="2">cv. 9930</strain>
    </source>
</reference>
<reference evidence="1 2" key="2">
    <citation type="journal article" date="2009" name="PLoS ONE">
        <title>An integrated genetic and cytogenetic map of the cucumber genome.</title>
        <authorList>
            <person name="Ren Y."/>
            <person name="Zhang Z."/>
            <person name="Liu J."/>
            <person name="Staub J.E."/>
            <person name="Han Y."/>
            <person name="Cheng Z."/>
            <person name="Li X."/>
            <person name="Lu J."/>
            <person name="Miao H."/>
            <person name="Kang H."/>
            <person name="Xie B."/>
            <person name="Gu X."/>
            <person name="Wang X."/>
            <person name="Du Y."/>
            <person name="Jin W."/>
            <person name="Huang S."/>
        </authorList>
    </citation>
    <scope>NUCLEOTIDE SEQUENCE [LARGE SCALE GENOMIC DNA]</scope>
    <source>
        <strain evidence="2">cv. 9930</strain>
    </source>
</reference>
<dbReference type="Gramene" id="KGN44324">
    <property type="protein sequence ID" value="KGN44324"/>
    <property type="gene ID" value="Csa_7G253790"/>
</dbReference>
<proteinExistence type="predicted"/>